<gene>
    <name evidence="3" type="ORF">N7517_008982</name>
</gene>
<dbReference type="InterPro" id="IPR038717">
    <property type="entry name" value="Tc1-like_DDE_dom"/>
</dbReference>
<organism evidence="3 4">
    <name type="scientific">Penicillium concentricum</name>
    <dbReference type="NCBI Taxonomy" id="293559"/>
    <lineage>
        <taxon>Eukaryota</taxon>
        <taxon>Fungi</taxon>
        <taxon>Dikarya</taxon>
        <taxon>Ascomycota</taxon>
        <taxon>Pezizomycotina</taxon>
        <taxon>Eurotiomycetes</taxon>
        <taxon>Eurotiomycetidae</taxon>
        <taxon>Eurotiales</taxon>
        <taxon>Aspergillaceae</taxon>
        <taxon>Penicillium</taxon>
    </lineage>
</organism>
<evidence type="ECO:0000256" key="1">
    <source>
        <dbReference type="SAM" id="Phobius"/>
    </source>
</evidence>
<dbReference type="Pfam" id="PF13358">
    <property type="entry name" value="DDE_3"/>
    <property type="match status" value="1"/>
</dbReference>
<sequence length="161" mass="18378">MTVRYKAEERNQDSRDEYAHYISKFQTLKLVFVDESGCDKRVGFRRTGWSPLGVAPIQILKFHRDKRYQILPAYARDAIVLSRIFQGSTDALVSEDFNEQLLQHCGKWPGPKSVLVMDNASVHHSDHIYNICVNAGVIVLIGALMLARESRVLRAIFDTQV</sequence>
<dbReference type="RefSeq" id="XP_056575277.1">
    <property type="nucleotide sequence ID" value="XM_056726705.1"/>
</dbReference>
<dbReference type="GeneID" id="81465888"/>
<reference evidence="3" key="1">
    <citation type="submission" date="2022-12" db="EMBL/GenBank/DDBJ databases">
        <authorList>
            <person name="Petersen C."/>
        </authorList>
    </citation>
    <scope>NUCLEOTIDE SEQUENCE</scope>
    <source>
        <strain evidence="3">IBT 3081</strain>
    </source>
</reference>
<evidence type="ECO:0000313" key="3">
    <source>
        <dbReference type="EMBL" id="KAJ5359791.1"/>
    </source>
</evidence>
<feature type="domain" description="Tc1-like transposase DDE" evidence="2">
    <location>
        <begin position="30"/>
        <end position="132"/>
    </location>
</feature>
<dbReference type="AlphaFoldDB" id="A0A9W9RGN9"/>
<evidence type="ECO:0000259" key="2">
    <source>
        <dbReference type="Pfam" id="PF13358"/>
    </source>
</evidence>
<comment type="caution">
    <text evidence="3">The sequence shown here is derived from an EMBL/GenBank/DDBJ whole genome shotgun (WGS) entry which is preliminary data.</text>
</comment>
<accession>A0A9W9RGN9</accession>
<dbReference type="OrthoDB" id="5379619at2759"/>
<dbReference type="EMBL" id="JAPZBT010000004">
    <property type="protein sequence ID" value="KAJ5359791.1"/>
    <property type="molecule type" value="Genomic_DNA"/>
</dbReference>
<feature type="transmembrane region" description="Helical" evidence="1">
    <location>
        <begin position="128"/>
        <end position="147"/>
    </location>
</feature>
<dbReference type="PANTHER" id="PTHR46564">
    <property type="entry name" value="TRANSPOSASE"/>
    <property type="match status" value="1"/>
</dbReference>
<dbReference type="PANTHER" id="PTHR46564:SF1">
    <property type="entry name" value="TRANSPOSASE"/>
    <property type="match status" value="1"/>
</dbReference>
<keyword evidence="1" id="KW-0472">Membrane</keyword>
<evidence type="ECO:0000313" key="4">
    <source>
        <dbReference type="Proteomes" id="UP001147752"/>
    </source>
</evidence>
<keyword evidence="1" id="KW-0812">Transmembrane</keyword>
<keyword evidence="4" id="KW-1185">Reference proteome</keyword>
<name>A0A9W9RGN9_9EURO</name>
<protein>
    <recommendedName>
        <fullName evidence="2">Tc1-like transposase DDE domain-containing protein</fullName>
    </recommendedName>
</protein>
<dbReference type="GO" id="GO:0003676">
    <property type="term" value="F:nucleic acid binding"/>
    <property type="evidence" value="ECO:0007669"/>
    <property type="project" value="InterPro"/>
</dbReference>
<dbReference type="Gene3D" id="3.30.420.10">
    <property type="entry name" value="Ribonuclease H-like superfamily/Ribonuclease H"/>
    <property type="match status" value="1"/>
</dbReference>
<dbReference type="InterPro" id="IPR036397">
    <property type="entry name" value="RNaseH_sf"/>
</dbReference>
<proteinExistence type="predicted"/>
<keyword evidence="1" id="KW-1133">Transmembrane helix</keyword>
<dbReference type="Proteomes" id="UP001147752">
    <property type="component" value="Unassembled WGS sequence"/>
</dbReference>
<reference evidence="3" key="2">
    <citation type="journal article" date="2023" name="IMA Fungus">
        <title>Comparative genomic study of the Penicillium genus elucidates a diverse pangenome and 15 lateral gene transfer events.</title>
        <authorList>
            <person name="Petersen C."/>
            <person name="Sorensen T."/>
            <person name="Nielsen M.R."/>
            <person name="Sondergaard T.E."/>
            <person name="Sorensen J.L."/>
            <person name="Fitzpatrick D.A."/>
            <person name="Frisvad J.C."/>
            <person name="Nielsen K.L."/>
        </authorList>
    </citation>
    <scope>NUCLEOTIDE SEQUENCE</scope>
    <source>
        <strain evidence="3">IBT 3081</strain>
    </source>
</reference>